<feature type="compositionally biased region" description="Polar residues" evidence="1">
    <location>
        <begin position="120"/>
        <end position="131"/>
    </location>
</feature>
<name>A0A8K0KWF6_9PEZI</name>
<organism evidence="2 3">
    <name type="scientific">Elsinoe batatas</name>
    <dbReference type="NCBI Taxonomy" id="2601811"/>
    <lineage>
        <taxon>Eukaryota</taxon>
        <taxon>Fungi</taxon>
        <taxon>Dikarya</taxon>
        <taxon>Ascomycota</taxon>
        <taxon>Pezizomycotina</taxon>
        <taxon>Dothideomycetes</taxon>
        <taxon>Dothideomycetidae</taxon>
        <taxon>Myriangiales</taxon>
        <taxon>Elsinoaceae</taxon>
        <taxon>Elsinoe</taxon>
    </lineage>
</organism>
<evidence type="ECO:0000256" key="1">
    <source>
        <dbReference type="SAM" id="MobiDB-lite"/>
    </source>
</evidence>
<dbReference type="PANTHER" id="PTHR42090:SF1">
    <property type="match status" value="1"/>
</dbReference>
<reference evidence="2" key="1">
    <citation type="submission" date="2021-07" db="EMBL/GenBank/DDBJ databases">
        <title>Elsinoe batatas strain:CRI-CJ2 Genome sequencing and assembly.</title>
        <authorList>
            <person name="Huang L."/>
        </authorList>
    </citation>
    <scope>NUCLEOTIDE SEQUENCE</scope>
    <source>
        <strain evidence="2">CRI-CJ2</strain>
    </source>
</reference>
<gene>
    <name evidence="2" type="ORF">KVT40_007082</name>
</gene>
<protein>
    <submittedName>
        <fullName evidence="2">Uncharacterized protein</fullName>
    </submittedName>
</protein>
<feature type="compositionally biased region" description="Basic and acidic residues" evidence="1">
    <location>
        <begin position="132"/>
        <end position="145"/>
    </location>
</feature>
<evidence type="ECO:0000313" key="3">
    <source>
        <dbReference type="Proteomes" id="UP000809789"/>
    </source>
</evidence>
<dbReference type="EMBL" id="JAESVG020000008">
    <property type="protein sequence ID" value="KAG8625331.1"/>
    <property type="molecule type" value="Genomic_DNA"/>
</dbReference>
<evidence type="ECO:0000313" key="2">
    <source>
        <dbReference type="EMBL" id="KAG8625331.1"/>
    </source>
</evidence>
<dbReference type="AlphaFoldDB" id="A0A8K0KWF6"/>
<keyword evidence="3" id="KW-1185">Reference proteome</keyword>
<feature type="region of interest" description="Disordered" evidence="1">
    <location>
        <begin position="22"/>
        <end position="145"/>
    </location>
</feature>
<dbReference type="PANTHER" id="PTHR42090">
    <property type="match status" value="1"/>
</dbReference>
<feature type="compositionally biased region" description="Polar residues" evidence="1">
    <location>
        <begin position="94"/>
        <end position="103"/>
    </location>
</feature>
<feature type="compositionally biased region" description="Basic and acidic residues" evidence="1">
    <location>
        <begin position="32"/>
        <end position="48"/>
    </location>
</feature>
<dbReference type="Proteomes" id="UP000809789">
    <property type="component" value="Unassembled WGS sequence"/>
</dbReference>
<feature type="compositionally biased region" description="Basic and acidic residues" evidence="1">
    <location>
        <begin position="65"/>
        <end position="75"/>
    </location>
</feature>
<proteinExistence type="predicted"/>
<dbReference type="OrthoDB" id="4220319at2759"/>
<sequence>MLTRPTLRSVHPLYRPSFIPARNLSRTTPFAARKDAVDKDDLKPEGNEYSKSASDAEAAQIHDAAFSRDKTKPEEQLDAAESERGTVSAPEQGKSGNPLNASPANHEISQPRKGTEGGPESSSAQSGQGPSDRQRSSGEHVHGSW</sequence>
<accession>A0A8K0KWF6</accession>
<comment type="caution">
    <text evidence="2">The sequence shown here is derived from an EMBL/GenBank/DDBJ whole genome shotgun (WGS) entry which is preliminary data.</text>
</comment>